<dbReference type="Proteomes" id="UP000664521">
    <property type="component" value="Unassembled WGS sequence"/>
</dbReference>
<reference evidence="1" key="1">
    <citation type="submission" date="2021-03" db="EMBL/GenBank/DDBJ databases">
        <authorList>
            <person name="Tagirdzhanova G."/>
        </authorList>
    </citation>
    <scope>NUCLEOTIDE SEQUENCE</scope>
</reference>
<dbReference type="EMBL" id="CAJPDS010000032">
    <property type="protein sequence ID" value="CAF9923159.1"/>
    <property type="molecule type" value="Genomic_DNA"/>
</dbReference>
<protein>
    <submittedName>
        <fullName evidence="1">Uncharacterized protein</fullName>
    </submittedName>
</protein>
<evidence type="ECO:0000313" key="1">
    <source>
        <dbReference type="EMBL" id="CAF9923159.1"/>
    </source>
</evidence>
<keyword evidence="2" id="KW-1185">Reference proteome</keyword>
<sequence>MRATALPNISRVKAASPSLGFKTSALGDPSVARDVRTASQNSIHEAPLNNSVLTLPSADIAANPSPFKPIYHNPPTHLLINPTLALSIFWTILPNSTESWEIRNSLRYLRRELKTQGDPEDGIYWDHVSYRSVVVDLKPVGGSIEGIIERKDFEIVLDRVMAWMLVRGYVWFGGLLDTEGLGFGRVEFGILPRGLKG</sequence>
<dbReference type="AlphaFoldDB" id="A0A8H3FGM8"/>
<gene>
    <name evidence="1" type="ORF">HETSPECPRED_005256</name>
</gene>
<organism evidence="1 2">
    <name type="scientific">Heterodermia speciosa</name>
    <dbReference type="NCBI Taxonomy" id="116794"/>
    <lineage>
        <taxon>Eukaryota</taxon>
        <taxon>Fungi</taxon>
        <taxon>Dikarya</taxon>
        <taxon>Ascomycota</taxon>
        <taxon>Pezizomycotina</taxon>
        <taxon>Lecanoromycetes</taxon>
        <taxon>OSLEUM clade</taxon>
        <taxon>Lecanoromycetidae</taxon>
        <taxon>Caliciales</taxon>
        <taxon>Physciaceae</taxon>
        <taxon>Heterodermia</taxon>
    </lineage>
</organism>
<name>A0A8H3FGM8_9LECA</name>
<evidence type="ECO:0000313" key="2">
    <source>
        <dbReference type="Proteomes" id="UP000664521"/>
    </source>
</evidence>
<accession>A0A8H3FGM8</accession>
<comment type="caution">
    <text evidence="1">The sequence shown here is derived from an EMBL/GenBank/DDBJ whole genome shotgun (WGS) entry which is preliminary data.</text>
</comment>
<proteinExistence type="predicted"/>